<organism evidence="5">
    <name type="scientific">uncultured Eubacteriales bacterium</name>
    <dbReference type="NCBI Taxonomy" id="172733"/>
    <lineage>
        <taxon>Bacteria</taxon>
        <taxon>Bacillati</taxon>
        <taxon>Bacillota</taxon>
        <taxon>Clostridia</taxon>
        <taxon>Eubacteriales</taxon>
        <taxon>environmental samples</taxon>
    </lineage>
</organism>
<dbReference type="PROSITE" id="PS50835">
    <property type="entry name" value="IG_LIKE"/>
    <property type="match status" value="2"/>
</dbReference>
<gene>
    <name evidence="5" type="ORF">KL86CLO1_11961</name>
</gene>
<evidence type="ECO:0008006" key="6">
    <source>
        <dbReference type="Google" id="ProtNLM"/>
    </source>
</evidence>
<dbReference type="EMBL" id="FLUN01000001">
    <property type="protein sequence ID" value="SBW04877.1"/>
    <property type="molecule type" value="Genomic_DNA"/>
</dbReference>
<dbReference type="Pfam" id="PF00395">
    <property type="entry name" value="SLH"/>
    <property type="match status" value="3"/>
</dbReference>
<proteinExistence type="predicted"/>
<evidence type="ECO:0000256" key="2">
    <source>
        <dbReference type="SAM" id="MobiDB-lite"/>
    </source>
</evidence>
<dbReference type="Gene3D" id="2.160.20.110">
    <property type="match status" value="1"/>
</dbReference>
<protein>
    <recommendedName>
        <fullName evidence="6">Endo-1,4-beta-xylanase A</fullName>
    </recommendedName>
</protein>
<feature type="region of interest" description="Disordered" evidence="2">
    <location>
        <begin position="40"/>
        <end position="65"/>
    </location>
</feature>
<sequence>MKNRTWTKRFLSGLLALIMVFSLLPSAVLAHESFNEETSAIMTTSDVPEKEASLTEEVPDEEVSAGITPLNALEEEPADGGETTAITVDFTAQAANAFLCAPQLGIEVTSDLAESYGYTDGVKDGVSALDVLVKATETIFGDDFRTETKDAYLEVDDGGIKTIFGVETMNCGFSVNGKQPHGDTLSEGYYAGYTVADAAIANNDLVEFYLYQDDWALDNCVEFTIDKAARITSYDLSAGYGKVFYLYGYSIGWYGCSDEQTLQAKRAPIGDAQLCYINAETGEKTDIDGAVTDDLGTVTLKINIPGEYLVSAYIPDAEIEDGAVPVIMPLLKVNVYAAPVFGSLELYENQAAYKNGDAPIPFTPAFESSKLTGYTVTVPDYTTSFFVAAKVPGASDIAGGGGFTIGSQEYMVMYSNSYGGWSNNAYTAAAFTKGYVDIYIRHNNNKTTNYQIHVDQFTTLKALAVDGVMTPGFDKATEAYHVYADSSKDGIDITATPYSSGYEITINGEKVTNGTAYKLKYKWDVNDTMEVSIKVSGTGKQDNTYTLLIEKEPLENKPFIVSQPKGAVYVIGGQTSATPLDVRASAEGVLSYQWYSNDTNSAEDASPIANATSASYTPAVDMTGTTYYFCRITNTAQTSGNVTDTDIVSITVYPDPTPVVTIMNTVPDLPSDGPYKDTKGYVYDVDASATPLEVKCRSAAEGGTWSGYWIRGNSNTSHSGSVLDAAWTITPETGIARANDTGNWYSYKAKYTFNGKTYTVDSDYIYVYVKAAAVPDNIISTQPKSAEYTQGSTAGSLAVALKSPIYGTVAYQWYENTADSTVSGAPIAGATNTSYSLGTLTQLGTKYYYCIITSTLQGMSSQLTSSVAAITVKEDDTPPIVIPFTGSGTEKEPYQLSAAADFASIASLVAQGYSFEGMYFAMQNDIALSKDWIGIGMLKAGATNAGNGTNILPFSGTLDGKNHTLSFAEGGKALLTYAREATVQNLNIYAPYIADYALLTNYVVDYGEDGNYNSGTGGSYAPGCPDTLDVINVTLKSGSIIRMGGFLGGYASGGNVCNFTNCMVEPNVKIGYNKTTGASSGSSGVGSFAGEVSGKFLNCVSYADVYGVNNVGGIGGVKGQSMGPYSYSNCEFYGTITGTGSCVGGIAAAGYNSISAPNTPCTSIQNCIVSADITGTDKVGGILGGENGIAQNWSNAYVRNNVFSGTLKATGEGGVSGGIIGYFRSLNKTNIIENNYYCADGIERSIGRADYVDTSCKSHETELCKNYFDTSVELPTEPASVSRKDHNRTDDPLGADSDKLGKKVTAAEMADGSLVGPLNNGEGSYKNWVQGEEGYPSHIDKPVVYELAISGNYKGEYYLGETLNLDGIVFTAKWSDGTITTPTIGGKDGVTISGFDSGRRAVQTLTATCGAAKAEFIVTVLKKPVAADTITVYFTLLGDEIHDSEKDGKVHTLKNSNLKTWIEKTSYTVDINATAADVFKKALKDAGLEFEGDDNNLYKTLYVSGVQVPGTSTMLSEFTNGPRSGWMYTLNAKHPNLGLAQQFLENGDKIVFHYTDDYTVEEGSDSWNSGSSSTAATTTLTPTATVSGGTASVSLDLADMKDAIASAKTSGGDIVIAPKVKGTVTAAQVTLARDALDAVAGQTDVSLMVQTQVGSVTLPNGVLSSIVSQTAGSTILISVEYIETTSLTAQQQVLVSGSAVFDISILSDGKKITGFDGKSITISLPYTLKAGESADGVAVWYLDDAGKLTSMACTYNKNTGLATFTTTHLSTYVVGYDAWTNSFADVRSGAWYYDAVKYAVQNGLFTGTTTTTFGPETDMSRAMLVTVLYRLEGKPAVTAGATFTDVENGQWYTDAVRWANATGIITGYDSGMFGTNDSVTREQLAAILYRYADYKGYDTTGADDLSAYSDASGVSPYARSAMEWAVDAGLITGITTGGLLPGDSASRAQVATILMRFVENVVK</sequence>
<feature type="domain" description="SLH" evidence="4">
    <location>
        <begin position="1779"/>
        <end position="1838"/>
    </location>
</feature>
<reference evidence="5" key="1">
    <citation type="submission" date="2016-04" db="EMBL/GenBank/DDBJ databases">
        <authorList>
            <person name="Evans L.H."/>
            <person name="Alamgir A."/>
            <person name="Owens N."/>
            <person name="Weber N.D."/>
            <person name="Virtaneva K."/>
            <person name="Barbian K."/>
            <person name="Babar A."/>
            <person name="Rosenke K."/>
        </authorList>
    </citation>
    <scope>NUCLEOTIDE SEQUENCE</scope>
    <source>
        <strain evidence="5">86</strain>
    </source>
</reference>
<dbReference type="InterPro" id="IPR001119">
    <property type="entry name" value="SLH_dom"/>
</dbReference>
<dbReference type="PROSITE" id="PS51272">
    <property type="entry name" value="SLH"/>
    <property type="match status" value="3"/>
</dbReference>
<dbReference type="InterPro" id="IPR025883">
    <property type="entry name" value="Cadherin-like_domain"/>
</dbReference>
<dbReference type="InterPro" id="IPR027954">
    <property type="entry name" value="Transcobalamin-like_C"/>
</dbReference>
<accession>A0A212JZM0</accession>
<dbReference type="Gene3D" id="2.60.40.2700">
    <property type="match status" value="1"/>
</dbReference>
<dbReference type="PANTHER" id="PTHR43308:SF1">
    <property type="entry name" value="OUTER MEMBRANE PROTEIN ALPHA"/>
    <property type="match status" value="1"/>
</dbReference>
<feature type="domain" description="Ig-like" evidence="3">
    <location>
        <begin position="558"/>
        <end position="649"/>
    </location>
</feature>
<dbReference type="Gene3D" id="2.60.40.3630">
    <property type="match status" value="1"/>
</dbReference>
<keyword evidence="1" id="KW-0677">Repeat</keyword>
<dbReference type="InterPro" id="IPR051465">
    <property type="entry name" value="Cell_Envelope_Struct_Comp"/>
</dbReference>
<feature type="region of interest" description="Disordered" evidence="2">
    <location>
        <begin position="1275"/>
        <end position="1298"/>
    </location>
</feature>
<evidence type="ECO:0000259" key="4">
    <source>
        <dbReference type="PROSITE" id="PS51272"/>
    </source>
</evidence>
<dbReference type="Pfam" id="PF07523">
    <property type="entry name" value="Big_3"/>
    <property type="match status" value="1"/>
</dbReference>
<name>A0A212JZM0_9FIRM</name>
<evidence type="ECO:0000256" key="1">
    <source>
        <dbReference type="ARBA" id="ARBA00022737"/>
    </source>
</evidence>
<dbReference type="InterPro" id="IPR007110">
    <property type="entry name" value="Ig-like_dom"/>
</dbReference>
<feature type="domain" description="SLH" evidence="4">
    <location>
        <begin position="1905"/>
        <end position="1963"/>
    </location>
</feature>
<feature type="domain" description="SLH" evidence="4">
    <location>
        <begin position="1839"/>
        <end position="1902"/>
    </location>
</feature>
<dbReference type="InterPro" id="IPR022038">
    <property type="entry name" value="Ig-like_bact"/>
</dbReference>
<evidence type="ECO:0000313" key="5">
    <source>
        <dbReference type="EMBL" id="SBW04877.1"/>
    </source>
</evidence>
<dbReference type="Gene3D" id="2.170.130.30">
    <property type="match status" value="1"/>
</dbReference>
<dbReference type="Pfam" id="PF14478">
    <property type="entry name" value="DUF4430"/>
    <property type="match status" value="1"/>
</dbReference>
<evidence type="ECO:0000259" key="3">
    <source>
        <dbReference type="PROSITE" id="PS50835"/>
    </source>
</evidence>
<dbReference type="PANTHER" id="PTHR43308">
    <property type="entry name" value="OUTER MEMBRANE PROTEIN ALPHA-RELATED"/>
    <property type="match status" value="1"/>
</dbReference>
<feature type="domain" description="Ig-like" evidence="3">
    <location>
        <begin position="775"/>
        <end position="866"/>
    </location>
</feature>
<feature type="compositionally biased region" description="Basic and acidic residues" evidence="2">
    <location>
        <begin position="1282"/>
        <end position="1298"/>
    </location>
</feature>
<dbReference type="Pfam" id="PF12733">
    <property type="entry name" value="Cadherin-like"/>
    <property type="match status" value="1"/>
</dbReference>